<dbReference type="PANTHER" id="PTHR30137:SF6">
    <property type="entry name" value="LUCIFERASE-LIKE MONOOXYGENASE"/>
    <property type="match status" value="1"/>
</dbReference>
<comment type="similarity">
    <text evidence="1">To bacterial alkanal monooxygenase alpha and beta chains.</text>
</comment>
<evidence type="ECO:0000256" key="1">
    <source>
        <dbReference type="ARBA" id="ARBA00007789"/>
    </source>
</evidence>
<dbReference type="InterPro" id="IPR011251">
    <property type="entry name" value="Luciferase-like_dom"/>
</dbReference>
<reference evidence="4" key="1">
    <citation type="journal article" date="2019" name="Int. J. Syst. Evol. Microbiol.">
        <title>The Global Catalogue of Microorganisms (GCM) 10K type strain sequencing project: providing services to taxonomists for standard genome sequencing and annotation.</title>
        <authorList>
            <consortium name="The Broad Institute Genomics Platform"/>
            <consortium name="The Broad Institute Genome Sequencing Center for Infectious Disease"/>
            <person name="Wu L."/>
            <person name="Ma J."/>
        </authorList>
    </citation>
    <scope>NUCLEOTIDE SEQUENCE [LARGE SCALE GENOMIC DNA]</scope>
    <source>
        <strain evidence="4">JCM 16902</strain>
    </source>
</reference>
<keyword evidence="4" id="KW-1185">Reference proteome</keyword>
<dbReference type="InterPro" id="IPR019949">
    <property type="entry name" value="CmoO-like"/>
</dbReference>
<accession>A0ABP6YWU3</accession>
<dbReference type="NCBIfam" id="TIGR03558">
    <property type="entry name" value="oxido_grp_1"/>
    <property type="match status" value="1"/>
</dbReference>
<dbReference type="RefSeq" id="WP_231488391.1">
    <property type="nucleotide sequence ID" value="NZ_BAAAZO010000001.1"/>
</dbReference>
<dbReference type="InterPro" id="IPR036661">
    <property type="entry name" value="Luciferase-like_sf"/>
</dbReference>
<proteinExistence type="predicted"/>
<evidence type="ECO:0000313" key="4">
    <source>
        <dbReference type="Proteomes" id="UP001501074"/>
    </source>
</evidence>
<dbReference type="PANTHER" id="PTHR30137">
    <property type="entry name" value="LUCIFERASE-LIKE MONOOXYGENASE"/>
    <property type="match status" value="1"/>
</dbReference>
<organism evidence="3 4">
    <name type="scientific">Kineosporia mesophila</name>
    <dbReference type="NCBI Taxonomy" id="566012"/>
    <lineage>
        <taxon>Bacteria</taxon>
        <taxon>Bacillati</taxon>
        <taxon>Actinomycetota</taxon>
        <taxon>Actinomycetes</taxon>
        <taxon>Kineosporiales</taxon>
        <taxon>Kineosporiaceae</taxon>
        <taxon>Kineosporia</taxon>
    </lineage>
</organism>
<name>A0ABP6YWU3_9ACTN</name>
<dbReference type="EMBL" id="BAAAZO010000001">
    <property type="protein sequence ID" value="GAA3593159.1"/>
    <property type="molecule type" value="Genomic_DNA"/>
</dbReference>
<feature type="domain" description="Luciferase-like" evidence="2">
    <location>
        <begin position="17"/>
        <end position="255"/>
    </location>
</feature>
<gene>
    <name evidence="3" type="ORF">GCM10022223_05010</name>
</gene>
<dbReference type="Pfam" id="PF00296">
    <property type="entry name" value="Bac_luciferase"/>
    <property type="match status" value="1"/>
</dbReference>
<sequence length="332" mass="35043">MGITLSALEVAAAEKGRTAADALRAVGELVPRLDELGYQRLWFAEHHGSEWATSVVPAVLTAHFAALTSRIRLGSGGVMAPNHAPRAVAEQFATLGVLHPGRIDLGIGRGPGTHDRGIVQDLRRGAEPATDADYRSDVAALLRLVSGEERLISGPLEPVDVEPWLLSSSPAGARLAAELGLPLAFAHHIRPDHTAAALSVYREQFTASRWRQEPYVMLCVEALVAATDERAAELAVPIDQAKVGLLAGRGEAALLSPAEAATRAIPQDVLPLILGHTGTQVRGGVETAARRFAQIVGQTGADELMLFVPLYDAADRIRSFELAVTAAGALTA</sequence>
<dbReference type="Gene3D" id="3.20.20.30">
    <property type="entry name" value="Luciferase-like domain"/>
    <property type="match status" value="1"/>
</dbReference>
<protein>
    <submittedName>
        <fullName evidence="3">LLM class flavin-dependent oxidoreductase</fullName>
    </submittedName>
</protein>
<dbReference type="SUPFAM" id="SSF51679">
    <property type="entry name" value="Bacterial luciferase-like"/>
    <property type="match status" value="1"/>
</dbReference>
<dbReference type="InterPro" id="IPR050766">
    <property type="entry name" value="Bact_Lucif_Oxidored"/>
</dbReference>
<evidence type="ECO:0000259" key="2">
    <source>
        <dbReference type="Pfam" id="PF00296"/>
    </source>
</evidence>
<evidence type="ECO:0000313" key="3">
    <source>
        <dbReference type="EMBL" id="GAA3593159.1"/>
    </source>
</evidence>
<comment type="caution">
    <text evidence="3">The sequence shown here is derived from an EMBL/GenBank/DDBJ whole genome shotgun (WGS) entry which is preliminary data.</text>
</comment>
<dbReference type="CDD" id="cd00347">
    <property type="entry name" value="Flavin_utilizing_monoxygenases"/>
    <property type="match status" value="1"/>
</dbReference>
<dbReference type="Proteomes" id="UP001501074">
    <property type="component" value="Unassembled WGS sequence"/>
</dbReference>